<evidence type="ECO:0000259" key="8">
    <source>
        <dbReference type="Pfam" id="PF00294"/>
    </source>
</evidence>
<dbReference type="Proteomes" id="UP000306954">
    <property type="component" value="Unassembled WGS sequence"/>
</dbReference>
<evidence type="ECO:0000256" key="1">
    <source>
        <dbReference type="ARBA" id="ARBA00022679"/>
    </source>
</evidence>
<evidence type="ECO:0000313" key="9">
    <source>
        <dbReference type="EMBL" id="TIB12551.1"/>
    </source>
</evidence>
<dbReference type="GO" id="GO:0005737">
    <property type="term" value="C:cytoplasm"/>
    <property type="evidence" value="ECO:0007669"/>
    <property type="project" value="TreeGrafter"/>
</dbReference>
<feature type="domain" description="Carbohydrate kinase PfkB" evidence="8">
    <location>
        <begin position="742"/>
        <end position="795"/>
    </location>
</feature>
<keyword evidence="2" id="KW-0479">Metal-binding</keyword>
<dbReference type="Pfam" id="PF00294">
    <property type="entry name" value="PfkB"/>
    <property type="match status" value="2"/>
</dbReference>
<dbReference type="SUPFAM" id="SSF110581">
    <property type="entry name" value="Indigoidine synthase A-like"/>
    <property type="match status" value="1"/>
</dbReference>
<evidence type="ECO:0000256" key="7">
    <source>
        <dbReference type="ARBA" id="ARBA00023295"/>
    </source>
</evidence>
<dbReference type="InterPro" id="IPR002173">
    <property type="entry name" value="Carboh/pur_kinase_PfkB_CS"/>
</dbReference>
<dbReference type="Gene3D" id="3.40.1790.10">
    <property type="entry name" value="Indigoidine synthase domain"/>
    <property type="match status" value="1"/>
</dbReference>
<evidence type="ECO:0000256" key="2">
    <source>
        <dbReference type="ARBA" id="ARBA00022723"/>
    </source>
</evidence>
<dbReference type="GO" id="GO:0016798">
    <property type="term" value="F:hydrolase activity, acting on glycosyl bonds"/>
    <property type="evidence" value="ECO:0007669"/>
    <property type="project" value="UniProtKB-KW"/>
</dbReference>
<dbReference type="Pfam" id="PF04227">
    <property type="entry name" value="Indigoidine_A"/>
    <property type="match status" value="1"/>
</dbReference>
<keyword evidence="7" id="KW-0326">Glycosidase</keyword>
<dbReference type="GO" id="GO:0004730">
    <property type="term" value="F:pseudouridylate synthase activity"/>
    <property type="evidence" value="ECO:0007669"/>
    <property type="project" value="InterPro"/>
</dbReference>
<dbReference type="GO" id="GO:0016301">
    <property type="term" value="F:kinase activity"/>
    <property type="evidence" value="ECO:0007669"/>
    <property type="project" value="UniProtKB-KW"/>
</dbReference>
<reference evidence="9 10" key="1">
    <citation type="submission" date="2019-03" db="EMBL/GenBank/DDBJ databases">
        <title>Sequencing 23 genomes of Wallemia ichthyophaga.</title>
        <authorList>
            <person name="Gostincar C."/>
        </authorList>
    </citation>
    <scope>NUCLEOTIDE SEQUENCE [LARGE SCALE GENOMIC DNA]</scope>
    <source>
        <strain evidence="9 10">EXF-8621</strain>
    </source>
</reference>
<sequence>MSSISRLKYSAEIVDALATRKPIVALESTILTHGLPTPLNYTTATRLEAVIREQGAVPAHIAVIDGCPRVGLSDSQLSHLSLHSGNPLKISRRDIAPAAALHRTGGTTVAGTITLAAHAGIKHFATGGIGGVHRNAQSTWDVSADLTELSRSPTHVICAGAKSILDTPLTLEYLETHGVTVASVGEAAQPNYNFPAFYSPNSGHHVQYSLSPLQAAQVGIASQGLQSGALFCAPIPPQYAEQGSRIQIAVERAVQESQHANNNILGKDITPWLLNRIAQLTDNNSIHSNIALVENNARIGAQIAVHYHRLLEDKEKDDRVGVKMYPVGGSSGLGALSGLSDAPSTPQTQANVRARAIAETEAAMIAKSGVKVGAKVNANAQKDIPHTHTPSHTSAPADIVIIGAAAIDVTAQYDSKSEPHSTSPGRVTVSAGGVGRNIAEAAGRVLRGAAGGKSAILIAPVGGSNTNTSTADLLANSLRSSAAALHMRTDGFVDPPHNTLTPVVNLLLDNEGELREGVASFDALDQMPFSEVEKVLEKHSPYIIALDGNVSAGVVRHVLSYARARAIPTLYEPTSVAKSVRVLEAWEMWEEADSQLQSQPHSQPLLTHVTPNTHELRAMTQSTSFARVRESSAYWEALNALRLYQPFRDALERCLPRPFTQDGIAQMAVMLLPLTKHVVVKCGAKGVLLVSHVREDELGEVGIDGALLSTSKKDARVVHRVDTTSNADSNTHADAQYVLVQHLPPHTPDRLVNTTGAGDSFVGALLAALAHHQPLTKAIHLAQDAASLTLGSKDSVSARLHYLGDDLHL</sequence>
<keyword evidence="4" id="KW-0378">Hydrolase</keyword>
<evidence type="ECO:0000313" key="10">
    <source>
        <dbReference type="Proteomes" id="UP000306954"/>
    </source>
</evidence>
<keyword evidence="6" id="KW-0456">Lyase</keyword>
<dbReference type="PANTHER" id="PTHR42909:SF1">
    <property type="entry name" value="CARBOHYDRATE KINASE PFKB DOMAIN-CONTAINING PROTEIN"/>
    <property type="match status" value="1"/>
</dbReference>
<proteinExistence type="inferred from homology"/>
<dbReference type="InterPro" id="IPR029056">
    <property type="entry name" value="Ribokinase-like"/>
</dbReference>
<evidence type="ECO:0000256" key="5">
    <source>
        <dbReference type="ARBA" id="ARBA00023211"/>
    </source>
</evidence>
<comment type="caution">
    <text evidence="9">The sequence shown here is derived from an EMBL/GenBank/DDBJ whole genome shotgun (WGS) entry which is preliminary data.</text>
</comment>
<dbReference type="InterPro" id="IPR007342">
    <property type="entry name" value="PsuG"/>
</dbReference>
<name>A0A4T0HEL6_WALIC</name>
<accession>A0A4T0HEL6</accession>
<evidence type="ECO:0000256" key="4">
    <source>
        <dbReference type="ARBA" id="ARBA00022801"/>
    </source>
</evidence>
<keyword evidence="3" id="KW-0418">Kinase</keyword>
<dbReference type="EMBL" id="SPOF01000018">
    <property type="protein sequence ID" value="TIB12551.1"/>
    <property type="molecule type" value="Genomic_DNA"/>
</dbReference>
<dbReference type="Gene3D" id="3.40.1190.20">
    <property type="match status" value="1"/>
</dbReference>
<evidence type="ECO:0000256" key="6">
    <source>
        <dbReference type="ARBA" id="ARBA00023239"/>
    </source>
</evidence>
<dbReference type="AlphaFoldDB" id="A0A4T0HEL6"/>
<dbReference type="HAMAP" id="MF_01876">
    <property type="entry name" value="PsiMP_glycosidase"/>
    <property type="match status" value="1"/>
</dbReference>
<dbReference type="PROSITE" id="PS00584">
    <property type="entry name" value="PFKB_KINASES_2"/>
    <property type="match status" value="1"/>
</dbReference>
<organism evidence="9 10">
    <name type="scientific">Wallemia ichthyophaga</name>
    <dbReference type="NCBI Taxonomy" id="245174"/>
    <lineage>
        <taxon>Eukaryota</taxon>
        <taxon>Fungi</taxon>
        <taxon>Dikarya</taxon>
        <taxon>Basidiomycota</taxon>
        <taxon>Wallemiomycotina</taxon>
        <taxon>Wallemiomycetes</taxon>
        <taxon>Wallemiales</taxon>
        <taxon>Wallemiaceae</taxon>
        <taxon>Wallemia</taxon>
    </lineage>
</organism>
<protein>
    <recommendedName>
        <fullName evidence="8">Carbohydrate kinase PfkB domain-containing protein</fullName>
    </recommendedName>
</protein>
<gene>
    <name evidence="9" type="ORF">E3P90_02019</name>
</gene>
<dbReference type="GO" id="GO:0046872">
    <property type="term" value="F:metal ion binding"/>
    <property type="evidence" value="ECO:0007669"/>
    <property type="project" value="UniProtKB-KW"/>
</dbReference>
<keyword evidence="5" id="KW-0464">Manganese</keyword>
<dbReference type="InterPro" id="IPR011611">
    <property type="entry name" value="PfkB_dom"/>
</dbReference>
<dbReference type="InterPro" id="IPR022830">
    <property type="entry name" value="Indigdn_synthA-like"/>
</dbReference>
<feature type="domain" description="Carbohydrate kinase PfkB" evidence="8">
    <location>
        <begin position="398"/>
        <end position="694"/>
    </location>
</feature>
<dbReference type="SUPFAM" id="SSF53613">
    <property type="entry name" value="Ribokinase-like"/>
    <property type="match status" value="1"/>
</dbReference>
<evidence type="ECO:0000256" key="3">
    <source>
        <dbReference type="ARBA" id="ARBA00022777"/>
    </source>
</evidence>
<keyword evidence="1" id="KW-0808">Transferase</keyword>
<dbReference type="PANTHER" id="PTHR42909">
    <property type="entry name" value="ZGC:136858"/>
    <property type="match status" value="1"/>
</dbReference>